<dbReference type="InterPro" id="IPR055297">
    <property type="entry name" value="NEBU/NEBL"/>
</dbReference>
<dbReference type="InterPro" id="IPR013998">
    <property type="entry name" value="Nebulin-like"/>
</dbReference>
<keyword evidence="7" id="KW-1185">Reference proteome</keyword>
<dbReference type="Pfam" id="PF00880">
    <property type="entry name" value="Nebulin"/>
    <property type="match status" value="95"/>
</dbReference>
<dbReference type="PRINTS" id="PR00510">
    <property type="entry name" value="NEBULIN"/>
</dbReference>
<evidence type="ECO:0000256" key="1">
    <source>
        <dbReference type="ARBA" id="ARBA00022443"/>
    </source>
</evidence>
<feature type="region of interest" description="Disordered" evidence="5">
    <location>
        <begin position="6257"/>
        <end position="6281"/>
    </location>
</feature>
<dbReference type="InterPro" id="IPR035629">
    <property type="entry name" value="Nebulin_SH3"/>
</dbReference>
<dbReference type="Xenbase" id="XB-GENE-954344">
    <property type="gene designation" value="neb"/>
</dbReference>
<keyword evidence="3" id="KW-0009">Actin-binding</keyword>
<name>A0A8J0SP92_XENTR</name>
<dbReference type="SMART" id="SM00326">
    <property type="entry name" value="SH3"/>
    <property type="match status" value="1"/>
</dbReference>
<dbReference type="RefSeq" id="XP_012826616.2">
    <property type="nucleotide sequence ID" value="XM_012971162.2"/>
</dbReference>
<evidence type="ECO:0000256" key="4">
    <source>
        <dbReference type="PROSITE-ProRule" id="PRU00192"/>
    </source>
</evidence>
<dbReference type="Proteomes" id="UP000008143">
    <property type="component" value="Chromosome 9"/>
</dbReference>
<dbReference type="InterPro" id="IPR001452">
    <property type="entry name" value="SH3_domain"/>
</dbReference>
<evidence type="ECO:0000259" key="6">
    <source>
        <dbReference type="PROSITE" id="PS50002"/>
    </source>
</evidence>
<dbReference type="Pfam" id="PF14604">
    <property type="entry name" value="SH3_9"/>
    <property type="match status" value="1"/>
</dbReference>
<sequence length="6407" mass="741590">MADDEEIEEYEYYYEETIIEEGEEVEPKGSGPAGPSGPAVSTGQPERKRVKKKIDTSKFMTPYLAHSKKMQDIFSQNKYKEKYEKHRGEPYAITTDTPELRRIKKAQNQLSEVKYRMGGQIARTDCHVDEKARDIEHAKKVSQQVSKVLYKQNWEDTKEKYLLPPDAPELVQAVKNTTLFSKKLYTADWDEDKTLYFPYSDSPELRRVAKAQKALSDINYKKGHNEQKLQFSSVADRPDIEMAKKVTQQLSDVKYREDYQKKIRGKWSQTPCYEIAVARMNADNLSDRKYQEDFENIKDQINFVQTETPEYKVNKKARLNASTVQYKADYEKSKGPTAYHTLPATENPLLRQLRVAGNALSDKLYKDLYEKSRGSSINYCDTPKFKIDNVLKNFSDLKYKDHYQKNVVGHYVGSYEDPYMRHCAKVSNIRSDKNYKADYEDEKTNCYFPQTVTQEYEAQKKLNQCKDYVYKQHPDQIAFTQVADSPVIVQAQINSKQLSDLNYKEKYEKEKFKCSIPEDSPFILQSRLNAYNLSDKWYKYDWDKAKAKKFDIKIDAIPLVAAKANRRKASDVEYKKDYEKNKGKMVGALSIQDDPKMLLSAQASRNRSDILYKKDYENSKTKYSAPLDMIPVQMAKKAQSIASNLDYKHLIHSYFYPPDSVNLSLAKKAYTIQSDVDYKSDYNNWVKGCGWVPYGSMDVEKAKKASQILNEKKYRQHPDTIKFTSVEDDPVMVQSKLNQKLRSDILYKSEGEKVIHKYSLPADVPGFIQARVNAYNLSDNYYKQGLEELKSKGYDLKPDAISIKVAKAARHAASDVQYKKNYEKQKGKLVGFRSLQDDPKLVHYMHVAKMQSEREYKKDYEKAKTKYNTPLDMVNVVAAKKAQDIASGIHYKQLRHHYTYLPDAMSIELSKKMMEIQSDNLYKADMNNWMKGIGWIPIGSLDVEKAKKAAAALNEKKYRQHPDTIKFTSVVDSPVMVQAKTNALQLSDKLYKSSGEKIIHKYHLPPDVPQFIQARCNAANVSDKYYKQDWMKTIAKGHHVLGDAISIVAAKSSRNIASDYKYKQAYEKARGKHVGFRSLQDDPKLVHFMDVAKKQSDREYKKDYEKTKTKYHTPLDMVSITAAKKSQEVATNINYKQLVHHYTYLPDAMSVELSRKGMEIQSDNVYKQDYNNWFKGIGWIPLGSLEVEKVKKAGDAISEKKYRQHPDTIKFTSVADSMELALAQSNTKQRSDLLYKAEGEKVKHKYALNPDDPNFIQARVNALNISESNYKANWIKHLAKGYDLKPDAISVKAAKASRNIASDFKYKEAYQKARGKHVGFRSLQDDPKLVHYMHVAKIQSDREYKKDYEKSKTKYHTPLDMFSVTAAKKAQEVSTNATYKQPLHAYTLLPDAMNLELSRNMMQIQSDNLYKSDFNNWLKGVGWVPIGSLDVENAKKIKDYSEKKYRQNPDQWKFSIPTDAMDQVLAKANAQTMNKKLYIDAWEKDKTKIHVMPDTPEILQSRVNQQNTSDKLYKLAWEQHKKKGYDLKPDAISIKAARASRDIASDYKYKKAYEQTRGKHIGFRSLQDDPKLVHFMHVAKMQSDREYKKNYEQSKTKFHTPVDMFSVTAAKLAQNVATNTNYKRLIHSYNLLPDAMPLALTRNMMQIQSDNVYKSEYNECLKGVGWIPYLSQEAEKNKKAMEIVSEKKYRQHPDTLKFTSLPDSMEMVLAKNNALTLNKSLYTQAWEKDKTTIHVMPDAPEFLQAKVNAINISEKKYKEALEKSKKKGYDLRADAISIKAARASRDIASDYKYKKNYEMGRGKMVGFRNLQDDPKLVHYMNVAKMQSDREYKKDYEKTKTKYHTPVTMFSVMAAKEAQAVATNVNYKRLIHKYILLPDAMNVQLAKNMNQIQSDNEYKSDYNAWYKGMGWTPIGSLDVEKSKKAMEIVSEAKYREHPSKFRFTRLTDAMDMELAKQNAQVMNKRKYIDDWEKEKTKIHVMPDTPEILQAKQNMTTFSQKQYRLGWEEAIKKGYDLRPDAISIKAAKASRDIASDFKYKTAYRKQQGHHVGFRSLQDDPKSVWAMHVAKIQSNKEYKKDFEKWKTKFNMPVDMLGFLLAKKCQTLVSDVDYKRPPHNWTCLPDQIAFVQAQKVYEIQSDNSYKADYNEFMRGVGWIPFGSQEAEKNKKAMQIVSEKKYRQHPDKLKFTSLPDSMELVLAKNNAQIMNRKLYTEAWEKDKIQIHVMPDTPEILQAKANLANTSEKLYKSGYEEIKKKGYDLRVDAISIKAAKASRDIASEFKYKAAYRKQQGHHIGFRSLQDDPKSVWAMHVAKIQSDKEYKKDFEKWKTKFNMPVDMLGFLLAKKCQTLVSDIDYKNILHKWTCLPDQNDVVQARKTYEIQSDVAYKADLQWLRGIGWSPIGSLDVEKNKRASLIQSDHKYRQHPDKIRFTSVPDSMEMTLAKSNAEIMNKRLYTQAWNKDKTQIHIMPDTPEVELAKQNKINFSEKKYREAMELAKQKGYDLRPDAISIKAARASRDIASDYKYKTAYRKQVGHHVGCRNILDDPKLVWSMHLAKIQSNREYKKDFEKWKTKFNMPVDMLDILLAKKCQTLVSDIDYRRRLHQWTCLPDQNDVIHARKAYDLQSDNQYKADLQWLKGIGWVPIGSLDVEKSKKAGDIISENKYRQRPDTIKFTSVTDSMEVVLAKANADIMNKRLYTGAWEKDKTTIHIMPDTPEITLARQNKINFSESLYKQSLEEAKKKGYDLRVDAITIKAAKASRDIASDFKYKTGYRKQLGHHVGFRNLQDDPKSVWAMHVAKIQSNREYKKDFEKWKTKFNMPVDMLDILLAKKCQTLVSDIDYKRPLHKWTCLPDQNDVIHARKTYDLQSDNQYKADLSWLRGVGWVPIGSLEVEKNKRAGEILSDHKYRQKPDSIKFTSVTDSLELNLAKANADLMNKRLYTDAWNQDKTTIHVMPDTPEIILAKANRINFSEKLYKLAVEQSKKKGYDLRSDAISIKAAKASRDIVSDFKYKTGYRKQRGHHVGFRSLADDPKSVWAMHVAKIQSDREYKKEFEKQKTKYQSPVEMLSVLLAKNCQKLVSDIDYRHHLHQWTCLPDQNDVIQAKKAYDLQSDAVYKSDLEWLRGIGWVPVGSLEVLKSKRAGEILSDNKYRQKPDTLKFTSIPDSMPLVLAKNNAIQQSNKLYTEAWDTDKRTIHVMPDTPEILLAKSNSVNVSNKAYTQGWEETKKKGYDLRVDAISIKSAKASRNIISDFKYKTGYRKQQGHHIGFRSLADDPKSVWAVHIGKIQSDREYKKEFEKQKTKYQSPVEMLSVLLAKNCQKLVSDIDYRHHLHQWTCLPDQNDVIQAKKAYDLQSDAVYKSDMEWIRGCGWIPNDSLEVNKVKKAQEIISDRKYKQAPDSLKFTSIVDSIPNVLAKANALQINKKLYTEAWDTDKRTIHVMPDTPEILLAKSNSVNVSKKLYELDWEAAKNKGYDLRVDAIPIKRARASRDIASDFKYKTGYRKQQGHHVGFRSLQDDPKSVWAMHIAKIQSDREYKKEFEKQKTKYNTPVEMLSVLLAKNCQKLVSDIDYRHHLHQWTCLPDQNDVIQAKKAYDLQSDAVYKSDLEWIRGCGWMPNGSLEVNKVRKAQEIISDKQYRQNPDTLKFTSVVDLPAIVLSKANALQLSDYVYKDAWNKEKTKFSLPADTPEMVLSKANSVNISDKLYRLAMEENKKKGYDLRSDAISIKAAKASRDIVSDYKYKTGYRKQQGHHVGFRSLQDDPKSVWAMHIAKIQSDRVYKKEFEKQKTKYNTPVEMLSVLLAKNCQKLVSDIDYRHHLHQWTCLPDQNDVIQAKKAYDLQSDAVYKSDLEWIRGCGWIPHESLEVKKVKNAQTILNDRMYRQPASSLKFTSVVDLPGIVLAKTNADQISESKYKEAWETDKRTIHVMPDTPEIMLSRANAINVSNKLYRMGWDKVKMIYDLKPDAIAIKAARASRDIASDYKYKKTHEKEKGHYIGAKSAKDDNKISWYLHASKLPSDLEYKKNFEKTKTKVNLPADMVSILSAKLCQTLVSDIDYRRYLHQWTCLPDQNDVIQAKKAYELQSDAVYKSDLEWIRGIGWMPNDSCEVKKVKHAQDILSERKYRTKPETMKFTAVTDRVDYVSAKQGADILNDYKYREAWNNIKTKYTAVNDSPLLLTAKEAAKNVNDKLYKSGWENIKATGYLLPKDAVQLTHAKKSSLAQSELKYKAEYIKQRGHYIGVSSLNDDPKLRWFKHINLVQNDREYQKNYQKTKSKINIPGDMVSIESAKQGQQVASNIDYRHYLHQWTCHPDQNDCIQAKKAYDLQSDAIYKSDLEWIRGCGWVPLDSVEHKKVRKAQELVNERFYKKDAQDNFSNYTHVVDTPPVVLAKLNSVITSDLKYKETFNLEKGHYIGSADTPQLSHSREMSKLTSEKLYKDSWDSSKALGYQLPPDYWPLVGAKQARLASSDIKYKELHEKEKGHYLAGGKINDFQSVVQSLQFQKMRNMLAYHKAYEDNKTKIHIPKDMLNNVLAKKCQQILSDIEYRHYLHEWTCLPDEQGVIHARKANEILSDVLYKDDLNWLKGLGCYVWDTPEIVRAKSSYNLQSQIKYTAGGKENFKNYSVVTDTPVYVTSVQSAINASDLKYKEDFNKNKDKYTTVLETVDYDRTQNLKGLFSDNIYKHAWDKVKATSYQLPPDAVPLAFAKRNKHIASQLKYREEYEKFKALYTLPKGIQDDPATARCLKVGKLPLDRLYKETYEKNKAKIHIAPDMLEIVSARETQDKVSEIDYRKYLHEWTCLPDLQLYVHARKVNEQLSDIAYKDDLHWLKGIGCFVWDTPEILHAKHAYDLRSDNKYKAKAEELKKTYTSVTDTPVYVQAVTSGKQSSDVVYHSDYEQHVRGKVTSTPNTVDLERASNANKIQSDNLYREDGVKSLPKGYTLPNDTPAITQAKKAQLIGSDVKYKEVYEHIKAKSYTLGPQDVGMVNTRKVNKILNERLYREVYHKQKDKIHTTPDTPEIRQVKATQDAISDLVYKSDYHNKLQGHMISMPFTPQTIHCRYVGEITSDNKYKEDLQWLKGLGCFLYDTPDMVRARDLRKLWSKSFYTTTAKKMLDTYSVVMDTPEYRTVQELKTHLSQFVYRAEGNKQKSIYTSVLDTPDFLRAKKGQEMQSQYLYTEVASKERPHHHADGQTPALTHAKQVKEIISEKKYKAQYEKFKHKYTSVADTPIDLRAKKAYWNASDLRYKESFENAKGKYHTVKDALDIVYHRKVTDDISDVKYKEKYVSQLGIWRSIPDRPEYYHHRAVTDSVSDFKYKEDLTWLKGIGCYAWDTPDFTLAEQNKSLYSGYKYKESFEKTKSKFKYTADNPLFNHFKYATQLANEKLYKADYEKEKTHYSVVVDDPRHLLAKTASEQISQWKYKENYEKGKDKYTAVLDTPENLRSSKASKQISDIVYKLEYNKGKAKGFTSIHDTPSLLHARKVKDRISELKYKELYEKSRGHCTVGPDAVQITTAKDAYKSISNLDYKRKYEATKAQWQWTLDRPDFLQNAKASLQQSDYEYKLDKEYYKGYKLSVTDDKNTVLALKNNEMNSDVKYKKKYEKGTYQGEFGVVADTPQIIHAKSISAIVSDNKYKEEGKKQLPHGTFTTLPERLDTTHVKEVTKLVSDKQYKEKFEKERGKSNYSIMLEPPDVRHAMDVAKVQSNVSYKKQAKANLNYTSIADRPDIQKATQAAKLISDIQYKAKAREEAGRAVSIIGRPDIELAQEVSKLTSQTEYTKGKMWGHGAASYDTPMMRQLKKANELTSNVKYKENFSKDKGKKPQYDLKEAKIYQTFKDAHTLASEVKYKADLKKLHKPVTDMAESLNMQHITSTSKLASEYQYKKEFEKSKGHYHVVPDNLEQLHVKEATELQSQVKYKEKYEKEKGKAMLDFETPTFVTAKEAQHMQSEKEYKKDLEECIKGRNLSGLEVTPALLHVKYATKIASEKEYRKDLDDTIKGRGLTVLEETPELLRAKNATQILNEKEYKKTLETEIKGRGLALALETPDFQRAKNATDIASQIKYKQSAEMDKANYTTVVDTPEIIHAQQVRNLASQKKYKEEAERTMSYYVPVLDTPEMQRVRENQKNFSTVLYSDSFRKQIQGRAAYVMDTPEMRRVRESQKHISLIKYHEDFEKQKGSFTPVVTDPVTERVKKNMIDFSDINYRGIQRKVVEMERRRNDQEQDVNDLRVWRTNPGSVFDYDPAEDNIQSRSLHMLTVQARRSREQSRSASALSLSAGDEKSELSEAVDHHHSYYSNSGLYTTTVTGHKESSQILFYKGYKQAKTTELPQQRSSSVATQLTTASSVPSHPSTTGKSFKAMYDYRAADDDEVSFKDGDTIVNVQTIDEGWMYGTVQRTGKTGMLPANYLESI</sequence>
<dbReference type="GO" id="GO:0051015">
    <property type="term" value="F:actin filament binding"/>
    <property type="evidence" value="ECO:0007669"/>
    <property type="project" value="InterPro"/>
</dbReference>
<reference evidence="8" key="1">
    <citation type="submission" date="2025-08" db="UniProtKB">
        <authorList>
            <consortium name="RefSeq"/>
        </authorList>
    </citation>
    <scope>IDENTIFICATION</scope>
    <source>
        <strain evidence="8">Nigerian</strain>
        <tissue evidence="8">Liver and blood</tissue>
    </source>
</reference>
<evidence type="ECO:0000256" key="5">
    <source>
        <dbReference type="SAM" id="MobiDB-lite"/>
    </source>
</evidence>
<dbReference type="GO" id="GO:0030018">
    <property type="term" value="C:Z disc"/>
    <property type="evidence" value="ECO:0007669"/>
    <property type="project" value="InterPro"/>
</dbReference>
<accession>A0A8J0SP92</accession>
<dbReference type="PROSITE" id="PS50002">
    <property type="entry name" value="SH3"/>
    <property type="match status" value="1"/>
</dbReference>
<dbReference type="InterPro" id="IPR000900">
    <property type="entry name" value="Nebulin_repeat"/>
</dbReference>
<evidence type="ECO:0000313" key="9">
    <source>
        <dbReference type="Xenbase" id="XB-GENE-954344"/>
    </source>
</evidence>
<proteinExistence type="predicted"/>
<dbReference type="AGR" id="Xenbase:XB-GENE-954344"/>
<evidence type="ECO:0000256" key="2">
    <source>
        <dbReference type="ARBA" id="ARBA00022737"/>
    </source>
</evidence>
<dbReference type="Gene3D" id="2.30.30.40">
    <property type="entry name" value="SH3 Domains"/>
    <property type="match status" value="1"/>
</dbReference>
<feature type="region of interest" description="Disordered" evidence="5">
    <location>
        <begin position="18"/>
        <end position="55"/>
    </location>
</feature>
<evidence type="ECO:0000313" key="7">
    <source>
        <dbReference type="Proteomes" id="UP000008143"/>
    </source>
</evidence>
<dbReference type="CTD" id="4703"/>
<organism evidence="7 8">
    <name type="scientific">Xenopus tropicalis</name>
    <name type="common">Western clawed frog</name>
    <name type="synonym">Silurana tropicalis</name>
    <dbReference type="NCBI Taxonomy" id="8364"/>
    <lineage>
        <taxon>Eukaryota</taxon>
        <taxon>Metazoa</taxon>
        <taxon>Chordata</taxon>
        <taxon>Craniata</taxon>
        <taxon>Vertebrata</taxon>
        <taxon>Euteleostomi</taxon>
        <taxon>Amphibia</taxon>
        <taxon>Batrachia</taxon>
        <taxon>Anura</taxon>
        <taxon>Pipoidea</taxon>
        <taxon>Pipidae</taxon>
        <taxon>Xenopodinae</taxon>
        <taxon>Xenopus</taxon>
        <taxon>Silurana</taxon>
    </lineage>
</organism>
<dbReference type="GeneID" id="100491666"/>
<gene>
    <name evidence="8 9" type="primary">neb</name>
</gene>
<dbReference type="SUPFAM" id="SSF50044">
    <property type="entry name" value="SH3-domain"/>
    <property type="match status" value="1"/>
</dbReference>
<evidence type="ECO:0000313" key="8">
    <source>
        <dbReference type="RefSeq" id="XP_012826616.2"/>
    </source>
</evidence>
<dbReference type="SMART" id="SM00227">
    <property type="entry name" value="NEBU"/>
    <property type="match status" value="173"/>
</dbReference>
<dbReference type="PANTHER" id="PTHR11039:SF37">
    <property type="entry name" value="NEBULIN"/>
    <property type="match status" value="1"/>
</dbReference>
<protein>
    <submittedName>
        <fullName evidence="8">Nebulin isoform X26</fullName>
    </submittedName>
</protein>
<dbReference type="InterPro" id="IPR036028">
    <property type="entry name" value="SH3-like_dom_sf"/>
</dbReference>
<dbReference type="FunFam" id="2.30.30.40:FF:000007">
    <property type="entry name" value="nebulin isoform X1"/>
    <property type="match status" value="1"/>
</dbReference>
<keyword evidence="1 4" id="KW-0728">SH3 domain</keyword>
<feature type="domain" description="SH3" evidence="6">
    <location>
        <begin position="6348"/>
        <end position="6407"/>
    </location>
</feature>
<dbReference type="CDD" id="cd11933">
    <property type="entry name" value="SH3_Nebulin_C"/>
    <property type="match status" value="1"/>
</dbReference>
<keyword evidence="2" id="KW-0677">Repeat</keyword>
<dbReference type="PROSITE" id="PS51216">
    <property type="entry name" value="NEBULIN"/>
    <property type="match status" value="129"/>
</dbReference>
<dbReference type="PANTHER" id="PTHR11039">
    <property type="entry name" value="NEBULIN"/>
    <property type="match status" value="1"/>
</dbReference>
<evidence type="ECO:0000256" key="3">
    <source>
        <dbReference type="ARBA" id="ARBA00023203"/>
    </source>
</evidence>
<feature type="compositionally biased region" description="Low complexity" evidence="5">
    <location>
        <begin position="6264"/>
        <end position="6273"/>
    </location>
</feature>